<reference evidence="2" key="1">
    <citation type="journal article" date="2016" name="Nature">
        <title>The genome of the seagrass Zostera marina reveals angiosperm adaptation to the sea.</title>
        <authorList>
            <person name="Olsen J.L."/>
            <person name="Rouze P."/>
            <person name="Verhelst B."/>
            <person name="Lin Y.-C."/>
            <person name="Bayer T."/>
            <person name="Collen J."/>
            <person name="Dattolo E."/>
            <person name="De Paoli E."/>
            <person name="Dittami S."/>
            <person name="Maumus F."/>
            <person name="Michel G."/>
            <person name="Kersting A."/>
            <person name="Lauritano C."/>
            <person name="Lohaus R."/>
            <person name="Toepel M."/>
            <person name="Tonon T."/>
            <person name="Vanneste K."/>
            <person name="Amirebrahimi M."/>
            <person name="Brakel J."/>
            <person name="Bostroem C."/>
            <person name="Chovatia M."/>
            <person name="Grimwood J."/>
            <person name="Jenkins J.W."/>
            <person name="Jueterbock A."/>
            <person name="Mraz A."/>
            <person name="Stam W.T."/>
            <person name="Tice H."/>
            <person name="Bornberg-Bauer E."/>
            <person name="Green P.J."/>
            <person name="Pearson G.A."/>
            <person name="Procaccini G."/>
            <person name="Duarte C.M."/>
            <person name="Schmutz J."/>
            <person name="Reusch T.B.H."/>
            <person name="Van de Peer Y."/>
        </authorList>
    </citation>
    <scope>NUCLEOTIDE SEQUENCE [LARGE SCALE GENOMIC DNA]</scope>
    <source>
        <strain evidence="2">cv. Finnish</strain>
    </source>
</reference>
<comment type="caution">
    <text evidence="1">The sequence shown here is derived from an EMBL/GenBank/DDBJ whole genome shotgun (WGS) entry which is preliminary data.</text>
</comment>
<gene>
    <name evidence="1" type="ORF">ZOSMA_374G00190</name>
</gene>
<protein>
    <submittedName>
        <fullName evidence="1">Uncharacterized protein</fullName>
    </submittedName>
</protein>
<organism evidence="1 2">
    <name type="scientific">Zostera marina</name>
    <name type="common">Eelgrass</name>
    <dbReference type="NCBI Taxonomy" id="29655"/>
    <lineage>
        <taxon>Eukaryota</taxon>
        <taxon>Viridiplantae</taxon>
        <taxon>Streptophyta</taxon>
        <taxon>Embryophyta</taxon>
        <taxon>Tracheophyta</taxon>
        <taxon>Spermatophyta</taxon>
        <taxon>Magnoliopsida</taxon>
        <taxon>Liliopsida</taxon>
        <taxon>Zosteraceae</taxon>
        <taxon>Zostera</taxon>
    </lineage>
</organism>
<accession>A0A0K9P5R5</accession>
<keyword evidence="2" id="KW-1185">Reference proteome</keyword>
<name>A0A0K9P5R5_ZOSMR</name>
<proteinExistence type="predicted"/>
<evidence type="ECO:0000313" key="1">
    <source>
        <dbReference type="EMBL" id="KMZ64353.1"/>
    </source>
</evidence>
<sequence length="248" mass="28939">MQREKLNYDNVIKEDVAESPVSKMTEEEFVNILSGYFERDPNNLPSTQANNDNVLDDFSNNSNDAVDEERLFEDLEKHLTYEASQLPPWPYRKSCWTTRRRRTPKHLRKKLSDYFRFNENGTIQYICPKITDSYPVDRSPKTLEAPIDRSPKTPEAVVKDLEYSPRFWDSVIRHCSQIENHISNDDHYEVELDDIDSENSEMDMGQSNEDRVIETLMFETIDVTGCKRNSYCGHFYNGQDNVDIAATG</sequence>
<dbReference type="EMBL" id="LFYR01001162">
    <property type="protein sequence ID" value="KMZ64353.1"/>
    <property type="molecule type" value="Genomic_DNA"/>
</dbReference>
<evidence type="ECO:0000313" key="2">
    <source>
        <dbReference type="Proteomes" id="UP000036987"/>
    </source>
</evidence>
<dbReference type="Proteomes" id="UP000036987">
    <property type="component" value="Unassembled WGS sequence"/>
</dbReference>
<dbReference type="AlphaFoldDB" id="A0A0K9P5R5"/>